<comment type="caution">
    <text evidence="1">The sequence shown here is derived from an EMBL/GenBank/DDBJ whole genome shotgun (WGS) entry which is preliminary data.</text>
</comment>
<accession>A0AAD9LTA9</accession>
<evidence type="ECO:0000313" key="2">
    <source>
        <dbReference type="Proteomes" id="UP001259832"/>
    </source>
</evidence>
<dbReference type="SMART" id="SM01411">
    <property type="entry name" value="Ephrin_rec_like"/>
    <property type="match status" value="11"/>
</dbReference>
<dbReference type="PANTHER" id="PTHR47236:SF4">
    <property type="entry name" value="GENE 9195-RELATED"/>
    <property type="match status" value="1"/>
</dbReference>
<organism evidence="1 2">
    <name type="scientific">Phytophthora citrophthora</name>
    <dbReference type="NCBI Taxonomy" id="4793"/>
    <lineage>
        <taxon>Eukaryota</taxon>
        <taxon>Sar</taxon>
        <taxon>Stramenopiles</taxon>
        <taxon>Oomycota</taxon>
        <taxon>Peronosporomycetes</taxon>
        <taxon>Peronosporales</taxon>
        <taxon>Peronosporaceae</taxon>
        <taxon>Phytophthora</taxon>
    </lineage>
</organism>
<dbReference type="AlphaFoldDB" id="A0AAD9LTA9"/>
<protein>
    <recommendedName>
        <fullName evidence="3">Tyrosine-protein kinase ephrin type A/B receptor-like domain-containing protein</fullName>
    </recommendedName>
</protein>
<proteinExistence type="predicted"/>
<dbReference type="Proteomes" id="UP001259832">
    <property type="component" value="Unassembled WGS sequence"/>
</dbReference>
<reference evidence="1" key="1">
    <citation type="submission" date="2023-08" db="EMBL/GenBank/DDBJ databases">
        <title>Reference Genome Resource for the Citrus Pathogen Phytophthora citrophthora.</title>
        <authorList>
            <person name="Moller H."/>
            <person name="Coetzee B."/>
            <person name="Rose L.J."/>
            <person name="Van Niekerk J.M."/>
        </authorList>
    </citation>
    <scope>NUCLEOTIDE SEQUENCE</scope>
    <source>
        <strain evidence="1">STE-U-9442</strain>
    </source>
</reference>
<dbReference type="PANTHER" id="PTHR47236">
    <property type="entry name" value="GENE, 32742-RELATED-RELATED"/>
    <property type="match status" value="1"/>
</dbReference>
<dbReference type="Gene3D" id="2.10.50.10">
    <property type="entry name" value="Tumor Necrosis Factor Receptor, subunit A, domain 2"/>
    <property type="match status" value="1"/>
</dbReference>
<name>A0AAD9LTA9_9STRA</name>
<sequence>MPANAWATGRQVRVCTFEGYYAVPGATTTQPCPGTMPCPPGSYCTGGERHPCPPGVYGEEGGLRTKQCSAPCPEGFYCPVGTATPVECGAADRYCPLGSTQPLPVPDGFYALGGEPTDRQRSSISPCFPGSFCIAGTSRRCPAGYYGATAKLSTPQCSGSCPVGHYCPKATIQPIPCPAGTYGAAAGLTDANCSGKCPVGYSCPKGTASAITWPCQHDTFCPLSSSTPRAPRQGSHIVKMTETEEILCPVGSYCSPDEAPGASRFCPGGTFGNVTGLASALCSGPCEAGYYCPQGSTSATAFPCGSVDVFCPRGSTLPTPVSTGYYTVGGLTKEKSSLTTAALIAAREKDRITRVTQRRCEPGHYCVNGERFACPAGSFGTKAGLTTSECSGPCAAGYFCPQGSIVAQAVACASSTTFCPKGSALPMTTDTGYCAVAEDSVAGARWFSQRKAKPGEFAWRGTCYPCPAGTYGDKEMETRPTCSGSCTAGYYCPPGSSSPTQHQCGSATVYCPEASKEPWKVLNGYYTSLTVLAIAPNETAAPGCEPGKYRDYSTTVSAFMDLVTGRSPVVVNYGDFSFPVAECVLCPEGTFKPGTGDDFELCQSCPEYTTVSTSDRRSCSCFRLAGGDSFDVSAFALYFKQKTLTCELVPKALVKTIGDAASDSIFTRSLQFPCERGYFCTDGVRFPCRAGFYGDGSLETRSTCSGVCSSGFYCPLASTNSTSRVCGDPSVFCPSGSAVPTPVWPGYYSVRLFPVEAGSFLASNVGFEAYSVVSTGEQAQKNELIRDGQRKCESGTFSVDGNKFPCPAGRYGDKAGETSPLCAGSCTKGYYCPEGSTSPTQIECGGDGFICPTGSPEPQIVPPGYYSIGSTNTTRFFQSPCESGYFCIGGIKYQCPAGTYGATSGLSTAACTGKCAPGYYCPSYPGPPSISRTQNECGNSAVYCPEGTGNEPMFVTSGYYSVLTSGMADDGRNATQNDVKICPHGFYCRQGIRIRCPEGTYGDVEGLSAASCSGWCPAGFYCPFATTDYRLNRCLPGTYSTKGASVCIQCPASSQNRASVLKNFQLLPEEEIDKPQCTTHRECCFFG</sequence>
<gene>
    <name evidence="1" type="ORF">P3T76_001790</name>
</gene>
<dbReference type="EMBL" id="JASMQC010000003">
    <property type="protein sequence ID" value="KAK1946237.1"/>
    <property type="molecule type" value="Genomic_DNA"/>
</dbReference>
<keyword evidence="2" id="KW-1185">Reference proteome</keyword>
<evidence type="ECO:0000313" key="1">
    <source>
        <dbReference type="EMBL" id="KAK1946237.1"/>
    </source>
</evidence>
<evidence type="ECO:0008006" key="3">
    <source>
        <dbReference type="Google" id="ProtNLM"/>
    </source>
</evidence>